<dbReference type="InterPro" id="IPR023064">
    <property type="entry name" value="D-ribose_pyranase"/>
</dbReference>
<keyword evidence="8" id="KW-1185">Reference proteome</keyword>
<dbReference type="GO" id="GO:0005829">
    <property type="term" value="C:cytosol"/>
    <property type="evidence" value="ECO:0007669"/>
    <property type="project" value="TreeGrafter"/>
</dbReference>
<dbReference type="InterPro" id="IPR007721">
    <property type="entry name" value="RbsD_FucU"/>
</dbReference>
<dbReference type="PANTHER" id="PTHR37831">
    <property type="entry name" value="D-RIBOSE PYRANASE"/>
    <property type="match status" value="1"/>
</dbReference>
<sequence length="140" mass="15034">MRKAVLLNAPIARAVALMGHTDTLCIGDAGLPIPAGPERIDLAVTQGLPAFLDVLEATTGELFVERVTVAEELRDTQPALYEQIRNLLAALQDLQGNTIAIDHVPHETFKVQTARSRAVVRTGDVTPYANIILHSGVTFG</sequence>
<dbReference type="RefSeq" id="WP_106207419.1">
    <property type="nucleotide sequence ID" value="NZ_PVTD01000011.1"/>
</dbReference>
<evidence type="ECO:0000256" key="3">
    <source>
        <dbReference type="ARBA" id="ARBA00022490"/>
    </source>
</evidence>
<comment type="subcellular location">
    <subcellularLocation>
        <location evidence="6">Cytoplasm</location>
    </subcellularLocation>
</comment>
<evidence type="ECO:0000256" key="5">
    <source>
        <dbReference type="ARBA" id="ARBA00023277"/>
    </source>
</evidence>
<dbReference type="PANTHER" id="PTHR37831:SF1">
    <property type="entry name" value="D-RIBOSE PYRANASE"/>
    <property type="match status" value="1"/>
</dbReference>
<comment type="catalytic activity">
    <reaction evidence="1 6">
        <text>beta-D-ribopyranose = beta-D-ribofuranose</text>
        <dbReference type="Rhea" id="RHEA:25432"/>
        <dbReference type="ChEBI" id="CHEBI:27476"/>
        <dbReference type="ChEBI" id="CHEBI:47002"/>
        <dbReference type="EC" id="5.4.99.62"/>
    </reaction>
</comment>
<evidence type="ECO:0000313" key="7">
    <source>
        <dbReference type="EMBL" id="PRY20955.1"/>
    </source>
</evidence>
<dbReference type="AlphaFoldDB" id="A0A2T0RIF0"/>
<dbReference type="HAMAP" id="MF_01661">
    <property type="entry name" value="D_rib_pyranase"/>
    <property type="match status" value="1"/>
</dbReference>
<dbReference type="GO" id="GO:0016872">
    <property type="term" value="F:intramolecular lyase activity"/>
    <property type="evidence" value="ECO:0007669"/>
    <property type="project" value="UniProtKB-UniRule"/>
</dbReference>
<comment type="subunit">
    <text evidence="6">Homodecamer.</text>
</comment>
<dbReference type="GO" id="GO:0019303">
    <property type="term" value="P:D-ribose catabolic process"/>
    <property type="evidence" value="ECO:0007669"/>
    <property type="project" value="UniProtKB-UniRule"/>
</dbReference>
<gene>
    <name evidence="6" type="primary">rbsD</name>
    <name evidence="7" type="ORF">CLV78_111110</name>
</gene>
<feature type="binding site" evidence="6">
    <location>
        <begin position="128"/>
        <end position="130"/>
    </location>
    <ligand>
        <name>substrate</name>
    </ligand>
</feature>
<evidence type="ECO:0000256" key="4">
    <source>
        <dbReference type="ARBA" id="ARBA00023235"/>
    </source>
</evidence>
<dbReference type="Proteomes" id="UP000239480">
    <property type="component" value="Unassembled WGS sequence"/>
</dbReference>
<feature type="binding site" evidence="6">
    <location>
        <position position="28"/>
    </location>
    <ligand>
        <name>substrate</name>
    </ligand>
</feature>
<comment type="similarity">
    <text evidence="6">Belongs to the RbsD / FucU family. RbsD subfamily.</text>
</comment>
<dbReference type="OrthoDB" id="9805009at2"/>
<dbReference type="Gene3D" id="3.40.1650.10">
    <property type="entry name" value="RbsD-like domain"/>
    <property type="match status" value="1"/>
</dbReference>
<feature type="binding site" evidence="6">
    <location>
        <position position="106"/>
    </location>
    <ligand>
        <name>substrate</name>
    </ligand>
</feature>
<proteinExistence type="inferred from homology"/>
<name>A0A2T0RIF0_9RHOB</name>
<reference evidence="7 8" key="1">
    <citation type="submission" date="2018-03" db="EMBL/GenBank/DDBJ databases">
        <title>Genomic Encyclopedia of Archaeal and Bacterial Type Strains, Phase II (KMG-II): from individual species to whole genera.</title>
        <authorList>
            <person name="Goeker M."/>
        </authorList>
    </citation>
    <scope>NUCLEOTIDE SEQUENCE [LARGE SCALE GENOMIC DNA]</scope>
    <source>
        <strain evidence="7 8">DSM 29328</strain>
    </source>
</reference>
<dbReference type="GO" id="GO:0062193">
    <property type="term" value="F:D-ribose pyranase activity"/>
    <property type="evidence" value="ECO:0007669"/>
    <property type="project" value="UniProtKB-EC"/>
</dbReference>
<dbReference type="NCBIfam" id="NF008761">
    <property type="entry name" value="PRK11797.1"/>
    <property type="match status" value="1"/>
</dbReference>
<comment type="function">
    <text evidence="6">Catalyzes the interconversion of beta-pyran and beta-furan forms of D-ribose.</text>
</comment>
<evidence type="ECO:0000256" key="1">
    <source>
        <dbReference type="ARBA" id="ARBA00000223"/>
    </source>
</evidence>
<evidence type="ECO:0000313" key="8">
    <source>
        <dbReference type="Proteomes" id="UP000239480"/>
    </source>
</evidence>
<feature type="active site" description="Proton donor" evidence="6">
    <location>
        <position position="20"/>
    </location>
</feature>
<dbReference type="InterPro" id="IPR023750">
    <property type="entry name" value="RbsD-like_sf"/>
</dbReference>
<accession>A0A2T0RIF0</accession>
<evidence type="ECO:0000256" key="2">
    <source>
        <dbReference type="ARBA" id="ARBA00012862"/>
    </source>
</evidence>
<protein>
    <recommendedName>
        <fullName evidence="2 6">D-ribose pyranase</fullName>
        <ecNumber evidence="2 6">5.4.99.62</ecNumber>
    </recommendedName>
</protein>
<comment type="pathway">
    <text evidence="6">Carbohydrate metabolism; D-ribose degradation; D-ribose 5-phosphate from beta-D-ribopyranose: step 1/2.</text>
</comment>
<dbReference type="EMBL" id="PVTD01000011">
    <property type="protein sequence ID" value="PRY20955.1"/>
    <property type="molecule type" value="Genomic_DNA"/>
</dbReference>
<dbReference type="UniPathway" id="UPA00916">
    <property type="reaction ID" value="UER00888"/>
</dbReference>
<dbReference type="GO" id="GO:0048029">
    <property type="term" value="F:monosaccharide binding"/>
    <property type="evidence" value="ECO:0007669"/>
    <property type="project" value="InterPro"/>
</dbReference>
<evidence type="ECO:0000256" key="6">
    <source>
        <dbReference type="HAMAP-Rule" id="MF_01661"/>
    </source>
</evidence>
<keyword evidence="4 6" id="KW-0413">Isomerase</keyword>
<dbReference type="Pfam" id="PF05025">
    <property type="entry name" value="RbsD_FucU"/>
    <property type="match status" value="1"/>
</dbReference>
<organism evidence="7 8">
    <name type="scientific">Aliiruegeria haliotis</name>
    <dbReference type="NCBI Taxonomy" id="1280846"/>
    <lineage>
        <taxon>Bacteria</taxon>
        <taxon>Pseudomonadati</taxon>
        <taxon>Pseudomonadota</taxon>
        <taxon>Alphaproteobacteria</taxon>
        <taxon>Rhodobacterales</taxon>
        <taxon>Roseobacteraceae</taxon>
        <taxon>Aliiruegeria</taxon>
    </lineage>
</organism>
<keyword evidence="3 6" id="KW-0963">Cytoplasm</keyword>
<comment type="caution">
    <text evidence="7">The sequence shown here is derived from an EMBL/GenBank/DDBJ whole genome shotgun (WGS) entry which is preliminary data.</text>
</comment>
<dbReference type="EC" id="5.4.99.62" evidence="2 6"/>
<keyword evidence="5 6" id="KW-0119">Carbohydrate metabolism</keyword>
<dbReference type="SUPFAM" id="SSF102546">
    <property type="entry name" value="RbsD-like"/>
    <property type="match status" value="1"/>
</dbReference>